<name>A0A495EBE4_9FLAO</name>
<reference evidence="1 2" key="1">
    <citation type="submission" date="2018-10" db="EMBL/GenBank/DDBJ databases">
        <title>Genomic Encyclopedia of Archaeal and Bacterial Type Strains, Phase II (KMG-II): from individual species to whole genera.</title>
        <authorList>
            <person name="Goeker M."/>
        </authorList>
    </citation>
    <scope>NUCLEOTIDE SEQUENCE [LARGE SCALE GENOMIC DNA]</scope>
    <source>
        <strain evidence="1 2">DSM 25230</strain>
    </source>
</reference>
<protein>
    <submittedName>
        <fullName evidence="1">UPF0271 protein</fullName>
    </submittedName>
</protein>
<sequence length="247" mass="27514">MNVKYIDVNCDVGEGIANESDLFPFISSCNIACGGHYGTKETMKATVDLAITYGVKIGVHPSYPDKENFGRVSIDISKNAFVNSIKKQIRDFVDVLNEKKAVLHHIKPHGALYNDLVKDKGLAIAFLESILAYKEKVVLYSPYKSIIAKEANKQGFMVKYEAFADRNYNSDLSLVSRKSKQALIESPQEVLEHIKVMVEQEKVKNVLGVLEPIKASTFCVHGDCANALDILTYLSKELPKLKIKKSV</sequence>
<dbReference type="InterPro" id="IPR005501">
    <property type="entry name" value="LamB/YcsF/PxpA-like"/>
</dbReference>
<gene>
    <name evidence="1" type="ORF">CLV91_1932</name>
</gene>
<dbReference type="SUPFAM" id="SSF88713">
    <property type="entry name" value="Glycoside hydrolase/deacetylase"/>
    <property type="match status" value="1"/>
</dbReference>
<dbReference type="CDD" id="cd10801">
    <property type="entry name" value="LamB_YcsF_like_1"/>
    <property type="match status" value="1"/>
</dbReference>
<proteinExistence type="predicted"/>
<dbReference type="Proteomes" id="UP000269412">
    <property type="component" value="Unassembled WGS sequence"/>
</dbReference>
<dbReference type="AlphaFoldDB" id="A0A495EBE4"/>
<evidence type="ECO:0000313" key="2">
    <source>
        <dbReference type="Proteomes" id="UP000269412"/>
    </source>
</evidence>
<dbReference type="PANTHER" id="PTHR30292">
    <property type="entry name" value="UNCHARACTERIZED PROTEIN YBGL-RELATED"/>
    <property type="match status" value="1"/>
</dbReference>
<dbReference type="PANTHER" id="PTHR30292:SF0">
    <property type="entry name" value="5-OXOPROLINASE SUBUNIT A"/>
    <property type="match status" value="1"/>
</dbReference>
<evidence type="ECO:0000313" key="1">
    <source>
        <dbReference type="EMBL" id="RKR13217.1"/>
    </source>
</evidence>
<dbReference type="OrthoDB" id="9773478at2"/>
<dbReference type="InterPro" id="IPR011330">
    <property type="entry name" value="Glyco_hydro/deAcase_b/a-brl"/>
</dbReference>
<organism evidence="1 2">
    <name type="scientific">Maribacter vaceletii</name>
    <dbReference type="NCBI Taxonomy" id="1206816"/>
    <lineage>
        <taxon>Bacteria</taxon>
        <taxon>Pseudomonadati</taxon>
        <taxon>Bacteroidota</taxon>
        <taxon>Flavobacteriia</taxon>
        <taxon>Flavobacteriales</taxon>
        <taxon>Flavobacteriaceae</taxon>
        <taxon>Maribacter</taxon>
    </lineage>
</organism>
<keyword evidence="2" id="KW-1185">Reference proteome</keyword>
<accession>A0A495EBE4</accession>
<dbReference type="GO" id="GO:0005975">
    <property type="term" value="P:carbohydrate metabolic process"/>
    <property type="evidence" value="ECO:0007669"/>
    <property type="project" value="InterPro"/>
</dbReference>
<dbReference type="Pfam" id="PF03746">
    <property type="entry name" value="LamB_YcsF"/>
    <property type="match status" value="1"/>
</dbReference>
<dbReference type="EMBL" id="RBIQ01000008">
    <property type="protein sequence ID" value="RKR13217.1"/>
    <property type="molecule type" value="Genomic_DNA"/>
</dbReference>
<comment type="caution">
    <text evidence="1">The sequence shown here is derived from an EMBL/GenBank/DDBJ whole genome shotgun (WGS) entry which is preliminary data.</text>
</comment>
<dbReference type="Gene3D" id="3.20.20.370">
    <property type="entry name" value="Glycoside hydrolase/deacetylase"/>
    <property type="match status" value="1"/>
</dbReference>
<dbReference type="RefSeq" id="WP_121066964.1">
    <property type="nucleotide sequence ID" value="NZ_RBIQ01000008.1"/>
</dbReference>